<protein>
    <submittedName>
        <fullName evidence="1">Sugar nucleotide-binding protein</fullName>
    </submittedName>
</protein>
<dbReference type="AlphaFoldDB" id="A0A937LZ73"/>
<evidence type="ECO:0000313" key="2">
    <source>
        <dbReference type="Proteomes" id="UP000705230"/>
    </source>
</evidence>
<comment type="caution">
    <text evidence="1">The sequence shown here is derived from an EMBL/GenBank/DDBJ whole genome shotgun (WGS) entry which is preliminary data.</text>
</comment>
<reference evidence="1" key="1">
    <citation type="submission" date="2020-10" db="EMBL/GenBank/DDBJ databases">
        <title>Microbiome of the Black Sea water column analyzed by genome centric metagenomics.</title>
        <authorList>
            <person name="Cabello-Yeves P.J."/>
            <person name="Callieri C."/>
            <person name="Picazo A."/>
            <person name="Mehrshad M."/>
            <person name="Haro-Moreno J.M."/>
            <person name="Roda-Garcia J."/>
            <person name="Dzembekova N."/>
            <person name="Slabakova V."/>
            <person name="Slabakova N."/>
            <person name="Moncheva S."/>
            <person name="Rodriguez-Valera F."/>
        </authorList>
    </citation>
    <scope>NUCLEOTIDE SEQUENCE</scope>
    <source>
        <strain evidence="1">BS30m-G43</strain>
    </source>
</reference>
<dbReference type="EMBL" id="JADHSG010000003">
    <property type="protein sequence ID" value="MBL6903240.1"/>
    <property type="molecule type" value="Genomic_DNA"/>
</dbReference>
<evidence type="ECO:0000313" key="1">
    <source>
        <dbReference type="EMBL" id="MBL6903240.1"/>
    </source>
</evidence>
<dbReference type="InterPro" id="IPR036291">
    <property type="entry name" value="NAD(P)-bd_dom_sf"/>
</dbReference>
<gene>
    <name evidence="1" type="ORF">ISR29_03460</name>
</gene>
<dbReference type="SUPFAM" id="SSF51735">
    <property type="entry name" value="NAD(P)-binding Rossmann-fold domains"/>
    <property type="match status" value="1"/>
</dbReference>
<proteinExistence type="predicted"/>
<organism evidence="1 2">
    <name type="scientific">SAR86 cluster bacterium</name>
    <dbReference type="NCBI Taxonomy" id="2030880"/>
    <lineage>
        <taxon>Bacteria</taxon>
        <taxon>Pseudomonadati</taxon>
        <taxon>Pseudomonadota</taxon>
        <taxon>Gammaproteobacteria</taxon>
        <taxon>SAR86 cluster</taxon>
    </lineage>
</organism>
<dbReference type="Proteomes" id="UP000705230">
    <property type="component" value="Unassembled WGS sequence"/>
</dbReference>
<accession>A0A937LZ73</accession>
<dbReference type="Gene3D" id="3.40.50.720">
    <property type="entry name" value="NAD(P)-binding Rossmann-like Domain"/>
    <property type="match status" value="1"/>
</dbReference>
<sequence>MKNNILIIGFGDLAMRLESFLLEKDNSILGLTRSPEKYEGSNVLYWDWNLKTEFELSDNNFDVIIFFPKPCEYDESGYQAGFINSLELIKKSLEKIEFKSFIAISSTRVYGSSQYGELSEANKPEPSDFRGRIVFKYENLVKSSFGSKSLILRLSGLYDDKTNWINSFVTNFDGQKRNLPNVSTNRLHRDTCAEIIAFTLNNDLYLNNDVINCSEGSISYKDLFEEIYANKNFSDYFNCDNKNIREVSNLKLKELGFKFK</sequence>
<name>A0A937LZ73_9GAMM</name>